<organism evidence="3 4">
    <name type="scientific">Theobroma cacao</name>
    <name type="common">Cacao</name>
    <name type="synonym">Cocoa</name>
    <dbReference type="NCBI Taxonomy" id="3641"/>
    <lineage>
        <taxon>Eukaryota</taxon>
        <taxon>Viridiplantae</taxon>
        <taxon>Streptophyta</taxon>
        <taxon>Embryophyta</taxon>
        <taxon>Tracheophyta</taxon>
        <taxon>Spermatophyta</taxon>
        <taxon>Magnoliopsida</taxon>
        <taxon>eudicotyledons</taxon>
        <taxon>Gunneridae</taxon>
        <taxon>Pentapetalae</taxon>
        <taxon>rosids</taxon>
        <taxon>malvids</taxon>
        <taxon>Malvales</taxon>
        <taxon>Malvaceae</taxon>
        <taxon>Byttnerioideae</taxon>
        <taxon>Theobroma</taxon>
    </lineage>
</organism>
<evidence type="ECO:0000313" key="4">
    <source>
        <dbReference type="RefSeq" id="XP_017981923.1"/>
    </source>
</evidence>
<feature type="signal peptide" evidence="2">
    <location>
        <begin position="1"/>
        <end position="22"/>
    </location>
</feature>
<dbReference type="RefSeq" id="XP_017981923.1">
    <property type="nucleotide sequence ID" value="XM_018126434.1"/>
</dbReference>
<gene>
    <name evidence="4" type="primary">LOC18590910</name>
</gene>
<dbReference type="PANTHER" id="PTHR36040">
    <property type="entry name" value="OS04G0188500 PROTEIN"/>
    <property type="match status" value="1"/>
</dbReference>
<dbReference type="PANTHER" id="PTHR36040:SF5">
    <property type="entry name" value="TRANSMEMBRANE PROTEIN"/>
    <property type="match status" value="1"/>
</dbReference>
<name>A0AB32WR16_THECC</name>
<feature type="chain" id="PRO_5044209440" evidence="2">
    <location>
        <begin position="23"/>
        <end position="121"/>
    </location>
</feature>
<protein>
    <submittedName>
        <fullName evidence="4">Uncharacterized protein LOC18590910</fullName>
    </submittedName>
</protein>
<accession>A0AB32WR16</accession>
<reference evidence="3" key="1">
    <citation type="journal article" date="1997" name="Nucleic Acids Res.">
        <title>tRNAscan-SE: a program for improved detection of transfer RNA genes in genomic sequence.</title>
        <authorList>
            <person name="Lowe T.M."/>
            <person name="Eddy S.R."/>
        </authorList>
    </citation>
    <scope>NUCLEOTIDE SEQUENCE [LARGE SCALE GENOMIC DNA]</scope>
    <source>
        <strain evidence="3">r\B97-61/B2</strain>
    </source>
</reference>
<feature type="transmembrane region" description="Helical" evidence="1">
    <location>
        <begin position="38"/>
        <end position="61"/>
    </location>
</feature>
<proteinExistence type="predicted"/>
<dbReference type="GeneID" id="18590910"/>
<keyword evidence="1" id="KW-0812">Transmembrane</keyword>
<dbReference type="AlphaFoldDB" id="A0AB32WR16"/>
<keyword evidence="2" id="KW-0732">Signal</keyword>
<evidence type="ECO:0000256" key="2">
    <source>
        <dbReference type="SAM" id="SignalP"/>
    </source>
</evidence>
<reference evidence="4" key="2">
    <citation type="submission" date="2025-08" db="UniProtKB">
        <authorList>
            <consortium name="RefSeq"/>
        </authorList>
    </citation>
    <scope>IDENTIFICATION</scope>
</reference>
<dbReference type="KEGG" id="tcc:18590910"/>
<sequence length="121" mass="13337">MNLTLSVYIWLSVSLLPPAALPQGHQLYLLGKKKSMGARMRINLALALAILMVVMMSSCLARKVIKVDVLKHDDTIVHGRQLLDEGDKVGAGYPESNVNNHHYIPRQDFNNYPVGPGDESG</sequence>
<dbReference type="Proteomes" id="UP000694886">
    <property type="component" value="Chromosome 9"/>
</dbReference>
<keyword evidence="1" id="KW-1133">Transmembrane helix</keyword>
<evidence type="ECO:0000256" key="1">
    <source>
        <dbReference type="SAM" id="Phobius"/>
    </source>
</evidence>
<dbReference type="Gramene" id="Tc09v2_t028980.2">
    <property type="protein sequence ID" value="Tc09v2_p028980.2"/>
    <property type="gene ID" value="Tc09v2_g028980"/>
</dbReference>
<keyword evidence="1" id="KW-0472">Membrane</keyword>
<evidence type="ECO:0000313" key="3">
    <source>
        <dbReference type="Proteomes" id="UP000694886"/>
    </source>
</evidence>